<reference evidence="2 3" key="1">
    <citation type="submission" date="2019-01" db="EMBL/GenBank/DDBJ databases">
        <title>Sequencing of cultivated peanut Arachis hypogaea provides insights into genome evolution and oil improvement.</title>
        <authorList>
            <person name="Chen X."/>
        </authorList>
    </citation>
    <scope>NUCLEOTIDE SEQUENCE [LARGE SCALE GENOMIC DNA]</scope>
    <source>
        <strain evidence="3">cv. Fuhuasheng</strain>
        <tissue evidence="2">Leaves</tissue>
    </source>
</reference>
<gene>
    <name evidence="2" type="ORF">Ahy_A10g050462</name>
</gene>
<dbReference type="GO" id="GO:0072344">
    <property type="term" value="P:rescue of stalled ribosome"/>
    <property type="evidence" value="ECO:0007669"/>
    <property type="project" value="TreeGrafter"/>
</dbReference>
<dbReference type="GO" id="GO:0000049">
    <property type="term" value="F:tRNA binding"/>
    <property type="evidence" value="ECO:0007669"/>
    <property type="project" value="TreeGrafter"/>
</dbReference>
<dbReference type="Pfam" id="PF05833">
    <property type="entry name" value="NFACT_N"/>
    <property type="match status" value="1"/>
</dbReference>
<evidence type="ECO:0000313" key="2">
    <source>
        <dbReference type="EMBL" id="RYR35303.1"/>
    </source>
</evidence>
<comment type="caution">
    <text evidence="2">The sequence shown here is derived from an EMBL/GenBank/DDBJ whole genome shotgun (WGS) entry which is preliminary data.</text>
</comment>
<dbReference type="InterPro" id="IPR051608">
    <property type="entry name" value="RQC_Subunit_NEMF"/>
</dbReference>
<evidence type="ECO:0000313" key="3">
    <source>
        <dbReference type="Proteomes" id="UP000289738"/>
    </source>
</evidence>
<name>A0A445B9F2_ARAHY</name>
<dbReference type="PANTHER" id="PTHR15239">
    <property type="entry name" value="NUCLEAR EXPORT MEDIATOR FACTOR NEMF"/>
    <property type="match status" value="1"/>
</dbReference>
<dbReference type="AlphaFoldDB" id="A0A445B9F2"/>
<dbReference type="STRING" id="3818.A0A445B9F2"/>
<protein>
    <submittedName>
        <fullName evidence="2">Uncharacterized protein</fullName>
    </submittedName>
</protein>
<dbReference type="PANTHER" id="PTHR15239:SF6">
    <property type="entry name" value="RIBOSOME QUALITY CONTROL COMPLEX SUBUNIT NEMF"/>
    <property type="match status" value="1"/>
</dbReference>
<dbReference type="GO" id="GO:1990112">
    <property type="term" value="C:RQC complex"/>
    <property type="evidence" value="ECO:0007669"/>
    <property type="project" value="TreeGrafter"/>
</dbReference>
<feature type="region of interest" description="Disordered" evidence="1">
    <location>
        <begin position="1"/>
        <end position="27"/>
    </location>
</feature>
<evidence type="ECO:0000256" key="1">
    <source>
        <dbReference type="SAM" id="MobiDB-lite"/>
    </source>
</evidence>
<dbReference type="EMBL" id="SDMP01000010">
    <property type="protein sequence ID" value="RYR35303.1"/>
    <property type="molecule type" value="Genomic_DNA"/>
</dbReference>
<dbReference type="Proteomes" id="UP000289738">
    <property type="component" value="Chromosome A10"/>
</dbReference>
<organism evidence="2 3">
    <name type="scientific">Arachis hypogaea</name>
    <name type="common">Peanut</name>
    <dbReference type="NCBI Taxonomy" id="3818"/>
    <lineage>
        <taxon>Eukaryota</taxon>
        <taxon>Viridiplantae</taxon>
        <taxon>Streptophyta</taxon>
        <taxon>Embryophyta</taxon>
        <taxon>Tracheophyta</taxon>
        <taxon>Spermatophyta</taxon>
        <taxon>Magnoliopsida</taxon>
        <taxon>eudicotyledons</taxon>
        <taxon>Gunneridae</taxon>
        <taxon>Pentapetalae</taxon>
        <taxon>rosids</taxon>
        <taxon>fabids</taxon>
        <taxon>Fabales</taxon>
        <taxon>Fabaceae</taxon>
        <taxon>Papilionoideae</taxon>
        <taxon>50 kb inversion clade</taxon>
        <taxon>dalbergioids sensu lato</taxon>
        <taxon>Dalbergieae</taxon>
        <taxon>Pterocarpus clade</taxon>
        <taxon>Arachis</taxon>
    </lineage>
</organism>
<keyword evidence="3" id="KW-1185">Reference proteome</keyword>
<sequence length="449" mass="51171">MSSNSSPPVEGVVAAGEDSRWVPSSSGEAPLDPLHIVPPILAVERSFELSSWRRRREGFLPSSPCVVSDSLLLAVFGCCPFSSLILGNSVSNFHRKLTLSHTLRAHFINLTLTTFDDTVDDEVMEVALDRKLEQQICNAIDTRFHLQLRYFICQIVPGGYILMQKQNLGKDSSSQTGSVSQIYDEFCPILLNQFKSRNYTKFETFDASLDEFYRKIESQRSEQQQKAKENSAAQKLNKISQDQENRVHTLRKEVDHCVKMAELIEYNLEDVDAIILAVCVALAKGMNWDDLSRMVKDEKKSENPVASLIDKLHLERNCMILLLANNLDEMNDDEKTLPIDKVEVDLALSAHANARRWYELKKKQESKQEKTITAHEKAFKAAEKKTRLQLNQRYMSKGDLLFGFNATKMRMDDRISLSMSDLDLVPLLIQENHNFIWAACLLISSYIDE</sequence>
<accession>A0A445B9F2</accession>
<proteinExistence type="predicted"/>
<dbReference type="GO" id="GO:1990116">
    <property type="term" value="P:ribosome-associated ubiquitin-dependent protein catabolic process"/>
    <property type="evidence" value="ECO:0007669"/>
    <property type="project" value="TreeGrafter"/>
</dbReference>
<dbReference type="GO" id="GO:0043023">
    <property type="term" value="F:ribosomal large subunit binding"/>
    <property type="evidence" value="ECO:0007669"/>
    <property type="project" value="TreeGrafter"/>
</dbReference>